<name>A0A238Y735_9RHOB</name>
<dbReference type="RefSeq" id="WP_089389135.1">
    <property type="nucleotide sequence ID" value="NZ_FZNM01000015.1"/>
</dbReference>
<proteinExistence type="predicted"/>
<reference evidence="2" key="1">
    <citation type="submission" date="2017-06" db="EMBL/GenBank/DDBJ databases">
        <authorList>
            <person name="Varghese N."/>
            <person name="Submissions S."/>
        </authorList>
    </citation>
    <scope>NUCLEOTIDE SEQUENCE [LARGE SCALE GENOMIC DNA]</scope>
    <source>
        <strain evidence="2">DSM 26170</strain>
    </source>
</reference>
<dbReference type="Proteomes" id="UP000198409">
    <property type="component" value="Unassembled WGS sequence"/>
</dbReference>
<accession>A0A238Y735</accession>
<evidence type="ECO:0000313" key="1">
    <source>
        <dbReference type="EMBL" id="SNR66917.1"/>
    </source>
</evidence>
<dbReference type="AlphaFoldDB" id="A0A238Y735"/>
<dbReference type="EMBL" id="FZNM01000015">
    <property type="protein sequence ID" value="SNR66917.1"/>
    <property type="molecule type" value="Genomic_DNA"/>
</dbReference>
<protein>
    <submittedName>
        <fullName evidence="1">Uncharacterized protein</fullName>
    </submittedName>
</protein>
<gene>
    <name evidence="1" type="ORF">SAMN06265378_11547</name>
</gene>
<evidence type="ECO:0000313" key="2">
    <source>
        <dbReference type="Proteomes" id="UP000198409"/>
    </source>
</evidence>
<sequence>MIIDKFSGVAAGLSAPAGTIFTIEPDDAADLPILTRAINVARSGDLRVTMADGTTGTLFLAAGSLVDLRVRRVWATGTSAEGICGLS</sequence>
<organism evidence="1 2">
    <name type="scientific">Paracoccus sediminis</name>
    <dbReference type="NCBI Taxonomy" id="1214787"/>
    <lineage>
        <taxon>Bacteria</taxon>
        <taxon>Pseudomonadati</taxon>
        <taxon>Pseudomonadota</taxon>
        <taxon>Alphaproteobacteria</taxon>
        <taxon>Rhodobacterales</taxon>
        <taxon>Paracoccaceae</taxon>
        <taxon>Paracoccus</taxon>
    </lineage>
</organism>